<dbReference type="AlphaFoldDB" id="A0A1Q6JMN1"/>
<dbReference type="InterPro" id="IPR046357">
    <property type="entry name" value="PPIase_dom_sf"/>
</dbReference>
<proteinExistence type="predicted"/>
<dbReference type="InterPro" id="IPR032252">
    <property type="entry name" value="DUF4827"/>
</dbReference>
<accession>A0A1Q6JMN1</accession>
<keyword evidence="1" id="KW-0732">Signal</keyword>
<evidence type="ECO:0000313" key="3">
    <source>
        <dbReference type="Proteomes" id="UP000186631"/>
    </source>
</evidence>
<feature type="chain" id="PRO_5010261385" evidence="1">
    <location>
        <begin position="23"/>
        <end position="213"/>
    </location>
</feature>
<evidence type="ECO:0000256" key="1">
    <source>
        <dbReference type="SAM" id="SignalP"/>
    </source>
</evidence>
<gene>
    <name evidence="2" type="ORF">BHV80_02235</name>
</gene>
<dbReference type="Pfam" id="PF16109">
    <property type="entry name" value="DUF4827"/>
    <property type="match status" value="1"/>
</dbReference>
<feature type="signal peptide" evidence="1">
    <location>
        <begin position="1"/>
        <end position="22"/>
    </location>
</feature>
<dbReference type="GO" id="GO:0003755">
    <property type="term" value="F:peptidyl-prolyl cis-trans isomerase activity"/>
    <property type="evidence" value="ECO:0007669"/>
    <property type="project" value="InterPro"/>
</dbReference>
<dbReference type="EMBL" id="MNQV01000062">
    <property type="protein sequence ID" value="OKZ54348.1"/>
    <property type="molecule type" value="Genomic_DNA"/>
</dbReference>
<protein>
    <submittedName>
        <fullName evidence="2">DUF4827 domain-containing protein</fullName>
    </submittedName>
</protein>
<sequence>MKKLGILFASVFLLGLVFQSCNNGKTYAEMKEEEREAIKRFIEREDINVISFEQFQEQDSTTNVDENQFVLFSETGVYMQIVEEGNGERLKDGRYEILVRYVEEQITSDGIDSLSWNTDYGDSRMVYPDAMMLTKSGKSFSATFTSGIMYTVWGTPYVPSGWLIPFNYIKVGREISGRSKIRLIVPHSEGQSDASASVYPCYYEITYQLARWH</sequence>
<name>A0A1Q6JMN1_PHOVU</name>
<organism evidence="2 3">
    <name type="scientific">Phocaeicola vulgatus</name>
    <name type="common">Bacteroides vulgatus</name>
    <dbReference type="NCBI Taxonomy" id="821"/>
    <lineage>
        <taxon>Bacteria</taxon>
        <taxon>Pseudomonadati</taxon>
        <taxon>Bacteroidota</taxon>
        <taxon>Bacteroidia</taxon>
        <taxon>Bacteroidales</taxon>
        <taxon>Bacteroidaceae</taxon>
        <taxon>Phocaeicola</taxon>
    </lineage>
</organism>
<dbReference type="PROSITE" id="PS51257">
    <property type="entry name" value="PROKAR_LIPOPROTEIN"/>
    <property type="match status" value="1"/>
</dbReference>
<evidence type="ECO:0000313" key="2">
    <source>
        <dbReference type="EMBL" id="OKZ54348.1"/>
    </source>
</evidence>
<dbReference type="Proteomes" id="UP000186631">
    <property type="component" value="Unassembled WGS sequence"/>
</dbReference>
<comment type="caution">
    <text evidence="2">The sequence shown here is derived from an EMBL/GenBank/DDBJ whole genome shotgun (WGS) entry which is preliminary data.</text>
</comment>
<reference evidence="2 3" key="1">
    <citation type="journal article" date="2016" name="Nat. Biotechnol.">
        <title>Measurement of bacterial replication rates in microbial communities.</title>
        <authorList>
            <person name="Brown C.T."/>
            <person name="Olm M.R."/>
            <person name="Thomas B.C."/>
            <person name="Banfield J.F."/>
        </authorList>
    </citation>
    <scope>NUCLEOTIDE SEQUENCE [LARGE SCALE GENOMIC DNA]</scope>
    <source>
        <strain evidence="2">42_262</strain>
    </source>
</reference>
<dbReference type="Gene3D" id="3.10.50.40">
    <property type="match status" value="1"/>
</dbReference>